<gene>
    <name evidence="2" type="ORF">EJ04DRAFT_140969</name>
</gene>
<dbReference type="AlphaFoldDB" id="A0A9P4UUL3"/>
<protein>
    <submittedName>
        <fullName evidence="2">Uncharacterized protein</fullName>
    </submittedName>
</protein>
<organism evidence="2 3">
    <name type="scientific">Polyplosphaeria fusca</name>
    <dbReference type="NCBI Taxonomy" id="682080"/>
    <lineage>
        <taxon>Eukaryota</taxon>
        <taxon>Fungi</taxon>
        <taxon>Dikarya</taxon>
        <taxon>Ascomycota</taxon>
        <taxon>Pezizomycotina</taxon>
        <taxon>Dothideomycetes</taxon>
        <taxon>Pleosporomycetidae</taxon>
        <taxon>Pleosporales</taxon>
        <taxon>Tetraplosphaeriaceae</taxon>
        <taxon>Polyplosphaeria</taxon>
    </lineage>
</organism>
<proteinExistence type="predicted"/>
<reference evidence="2" key="1">
    <citation type="journal article" date="2020" name="Stud. Mycol.">
        <title>101 Dothideomycetes genomes: a test case for predicting lifestyles and emergence of pathogens.</title>
        <authorList>
            <person name="Haridas S."/>
            <person name="Albert R."/>
            <person name="Binder M."/>
            <person name="Bloem J."/>
            <person name="Labutti K."/>
            <person name="Salamov A."/>
            <person name="Andreopoulos B."/>
            <person name="Baker S."/>
            <person name="Barry K."/>
            <person name="Bills G."/>
            <person name="Bluhm B."/>
            <person name="Cannon C."/>
            <person name="Castanera R."/>
            <person name="Culley D."/>
            <person name="Daum C."/>
            <person name="Ezra D."/>
            <person name="Gonzalez J."/>
            <person name="Henrissat B."/>
            <person name="Kuo A."/>
            <person name="Liang C."/>
            <person name="Lipzen A."/>
            <person name="Lutzoni F."/>
            <person name="Magnuson J."/>
            <person name="Mondo S."/>
            <person name="Nolan M."/>
            <person name="Ohm R."/>
            <person name="Pangilinan J."/>
            <person name="Park H.-J."/>
            <person name="Ramirez L."/>
            <person name="Alfaro M."/>
            <person name="Sun H."/>
            <person name="Tritt A."/>
            <person name="Yoshinaga Y."/>
            <person name="Zwiers L.-H."/>
            <person name="Turgeon B."/>
            <person name="Goodwin S."/>
            <person name="Spatafora J."/>
            <person name="Crous P."/>
            <person name="Grigoriev I."/>
        </authorList>
    </citation>
    <scope>NUCLEOTIDE SEQUENCE</scope>
    <source>
        <strain evidence="2">CBS 125425</strain>
    </source>
</reference>
<dbReference type="Proteomes" id="UP000799444">
    <property type="component" value="Unassembled WGS sequence"/>
</dbReference>
<sequence length="103" mass="10902">MDSSSLRPLPVHRPRPRPRPHAPASTSAGLVDASRPRVRVGEDFARVLILISRPSVVAPATSSTSSPSSAFHPHARLSDPAPAPRQRGIIYLTLPEGCKGPAS</sequence>
<keyword evidence="3" id="KW-1185">Reference proteome</keyword>
<feature type="region of interest" description="Disordered" evidence="1">
    <location>
        <begin position="1"/>
        <end position="35"/>
    </location>
</feature>
<name>A0A9P4UUL3_9PLEO</name>
<feature type="compositionally biased region" description="Basic residues" evidence="1">
    <location>
        <begin position="10"/>
        <end position="20"/>
    </location>
</feature>
<dbReference type="EMBL" id="ML996342">
    <property type="protein sequence ID" value="KAF2727289.1"/>
    <property type="molecule type" value="Genomic_DNA"/>
</dbReference>
<comment type="caution">
    <text evidence="2">The sequence shown here is derived from an EMBL/GenBank/DDBJ whole genome shotgun (WGS) entry which is preliminary data.</text>
</comment>
<accession>A0A9P4UUL3</accession>
<feature type="compositionally biased region" description="Low complexity" evidence="1">
    <location>
        <begin position="57"/>
        <end position="70"/>
    </location>
</feature>
<feature type="region of interest" description="Disordered" evidence="1">
    <location>
        <begin position="57"/>
        <end position="84"/>
    </location>
</feature>
<evidence type="ECO:0000313" key="2">
    <source>
        <dbReference type="EMBL" id="KAF2727289.1"/>
    </source>
</evidence>
<evidence type="ECO:0000313" key="3">
    <source>
        <dbReference type="Proteomes" id="UP000799444"/>
    </source>
</evidence>
<evidence type="ECO:0000256" key="1">
    <source>
        <dbReference type="SAM" id="MobiDB-lite"/>
    </source>
</evidence>